<dbReference type="Pfam" id="PF11951">
    <property type="entry name" value="Fungal_trans_2"/>
    <property type="match status" value="1"/>
</dbReference>
<keyword evidence="2" id="KW-1185">Reference proteome</keyword>
<sequence length="346" mass="38054">MQTERPISANPTLSVAQLITRLSEGLNKEIAWATGNSSMAFSIAVAAFDQFLDSTANGSPGTLKIRDVMRTQMIHVACEAPYLMYTILAAGTLHINRTCSGNKVYELAEAHFSQNAAALFQAALQSGLTQKSIDGLIAACMIMGLLSLYPASFSAPESWVFTGNPSDMNWLCLQSGLTCLIAEAGPLLQSCIWADPFLHSEEWEGKLWQYTLPPYQFHEALATLCEVDNLSTTPASNPYYNAVKLLSPLLMLAATAENAAVAATWIGRLEHEYVGLLRQRDCRALVVLAHWMGLMCTLSHYEPWVEGRIRPECVAICMYLDGAQDPVLRPFLEYPSSCCGYQLPRE</sequence>
<dbReference type="PANTHER" id="PTHR47657:SF15">
    <property type="entry name" value="ZN(II)2CYS6 TRANSCRIPTION FACTOR (EUROFUNG)"/>
    <property type="match status" value="1"/>
</dbReference>
<proteinExistence type="predicted"/>
<dbReference type="PANTHER" id="PTHR47657">
    <property type="entry name" value="STEROL REGULATORY ELEMENT-BINDING PROTEIN ECM22"/>
    <property type="match status" value="1"/>
</dbReference>
<organism evidence="1 2">
    <name type="scientific">Petromyces alliaceus</name>
    <name type="common">Aspergillus alliaceus</name>
    <dbReference type="NCBI Taxonomy" id="209559"/>
    <lineage>
        <taxon>Eukaryota</taxon>
        <taxon>Fungi</taxon>
        <taxon>Dikarya</taxon>
        <taxon>Ascomycota</taxon>
        <taxon>Pezizomycotina</taxon>
        <taxon>Eurotiomycetes</taxon>
        <taxon>Eurotiomycetidae</taxon>
        <taxon>Eurotiales</taxon>
        <taxon>Aspergillaceae</taxon>
        <taxon>Aspergillus</taxon>
        <taxon>Aspergillus subgen. Circumdati</taxon>
    </lineage>
</organism>
<dbReference type="InterPro" id="IPR052400">
    <property type="entry name" value="Zn2-C6_fungal_TF"/>
</dbReference>
<dbReference type="EMBL" id="SPNV01000053">
    <property type="protein sequence ID" value="KAF5863384.1"/>
    <property type="molecule type" value="Genomic_DNA"/>
</dbReference>
<accession>A0A8H6E8G2</accession>
<dbReference type="GO" id="GO:0000981">
    <property type="term" value="F:DNA-binding transcription factor activity, RNA polymerase II-specific"/>
    <property type="evidence" value="ECO:0007669"/>
    <property type="project" value="TreeGrafter"/>
</dbReference>
<name>A0A8H6E8G2_PETAA</name>
<protein>
    <submittedName>
        <fullName evidence="1">Uncharacterized protein</fullName>
    </submittedName>
</protein>
<gene>
    <name evidence="1" type="ORF">ETB97_010265</name>
</gene>
<comment type="caution">
    <text evidence="1">The sequence shown here is derived from an EMBL/GenBank/DDBJ whole genome shotgun (WGS) entry which is preliminary data.</text>
</comment>
<dbReference type="InterPro" id="IPR021858">
    <property type="entry name" value="Fun_TF"/>
</dbReference>
<evidence type="ECO:0000313" key="1">
    <source>
        <dbReference type="EMBL" id="KAF5863384.1"/>
    </source>
</evidence>
<evidence type="ECO:0000313" key="2">
    <source>
        <dbReference type="Proteomes" id="UP000541154"/>
    </source>
</evidence>
<dbReference type="Proteomes" id="UP000541154">
    <property type="component" value="Unassembled WGS sequence"/>
</dbReference>
<dbReference type="AlphaFoldDB" id="A0A8H6E8G2"/>
<reference evidence="1 2" key="1">
    <citation type="submission" date="2019-04" db="EMBL/GenBank/DDBJ databases">
        <title>Aspergillus burnettii sp. nov., novel species from soil in southeast Queensland.</title>
        <authorList>
            <person name="Gilchrist C.L.M."/>
            <person name="Pitt J.I."/>
            <person name="Lange L."/>
            <person name="Lacey H.J."/>
            <person name="Vuong D."/>
            <person name="Midgley D.J."/>
            <person name="Greenfield P."/>
            <person name="Bradbury M."/>
            <person name="Lacey E."/>
            <person name="Busk P.K."/>
            <person name="Pilgaard B."/>
            <person name="Chooi Y.H."/>
            <person name="Piggott A.M."/>
        </authorList>
    </citation>
    <scope>NUCLEOTIDE SEQUENCE [LARGE SCALE GENOMIC DNA]</scope>
    <source>
        <strain evidence="1 2">FRR 5400</strain>
    </source>
</reference>